<reference evidence="1 2" key="1">
    <citation type="submission" date="2016-10" db="EMBL/GenBank/DDBJ databases">
        <title>The genome sequence of Colletotrichum fioriniae PJ7.</title>
        <authorList>
            <person name="Baroncelli R."/>
        </authorList>
    </citation>
    <scope>NUCLEOTIDE SEQUENCE [LARGE SCALE GENOMIC DNA]</scope>
    <source>
        <strain evidence="1">Col 31</strain>
    </source>
</reference>
<sequence length="65" mass="7173">MATLAGELGLHKFTHTHTQTMLHCIVNHGRYATTGRPKLPIGLARSASADHYMGPPWPLHHHDPS</sequence>
<gene>
    <name evidence="1" type="ORF">CMEL01_07464</name>
</gene>
<evidence type="ECO:0000313" key="2">
    <source>
        <dbReference type="Proteomes" id="UP001239795"/>
    </source>
</evidence>
<dbReference type="AlphaFoldDB" id="A0AAI9U4A8"/>
<proteinExistence type="predicted"/>
<accession>A0AAI9U4A8</accession>
<protein>
    <submittedName>
        <fullName evidence="1">Uncharacterized protein</fullName>
    </submittedName>
</protein>
<name>A0AAI9U4A8_9PEZI</name>
<evidence type="ECO:0000313" key="1">
    <source>
        <dbReference type="EMBL" id="KAK1450128.1"/>
    </source>
</evidence>
<keyword evidence="2" id="KW-1185">Reference proteome</keyword>
<dbReference type="Proteomes" id="UP001239795">
    <property type="component" value="Unassembled WGS sequence"/>
</dbReference>
<dbReference type="EMBL" id="MLGG01000057">
    <property type="protein sequence ID" value="KAK1450128.1"/>
    <property type="molecule type" value="Genomic_DNA"/>
</dbReference>
<comment type="caution">
    <text evidence="1">The sequence shown here is derived from an EMBL/GenBank/DDBJ whole genome shotgun (WGS) entry which is preliminary data.</text>
</comment>
<organism evidence="1 2">
    <name type="scientific">Colletotrichum melonis</name>
    <dbReference type="NCBI Taxonomy" id="1209925"/>
    <lineage>
        <taxon>Eukaryota</taxon>
        <taxon>Fungi</taxon>
        <taxon>Dikarya</taxon>
        <taxon>Ascomycota</taxon>
        <taxon>Pezizomycotina</taxon>
        <taxon>Sordariomycetes</taxon>
        <taxon>Hypocreomycetidae</taxon>
        <taxon>Glomerellales</taxon>
        <taxon>Glomerellaceae</taxon>
        <taxon>Colletotrichum</taxon>
        <taxon>Colletotrichum acutatum species complex</taxon>
    </lineage>
</organism>